<dbReference type="PROSITE" id="PS52039">
    <property type="entry name" value="TOPO_IA_2"/>
    <property type="match status" value="1"/>
</dbReference>
<protein>
    <recommendedName>
        <fullName evidence="3">DNA topoisomerase</fullName>
        <ecNumber evidence="3">5.6.2.1</ecNumber>
    </recommendedName>
    <alternativeName>
        <fullName evidence="10">Omega-protein</fullName>
    </alternativeName>
    <alternativeName>
        <fullName evidence="9">Relaxing enzyme</fullName>
    </alternativeName>
    <alternativeName>
        <fullName evidence="7">Swivelase</fullName>
    </alternativeName>
    <alternativeName>
        <fullName evidence="8">Untwisting enzyme</fullName>
    </alternativeName>
</protein>
<keyword evidence="6 13" id="KW-0413">Isomerase</keyword>
<evidence type="ECO:0000313" key="14">
    <source>
        <dbReference type="Proteomes" id="UP000185911"/>
    </source>
</evidence>
<dbReference type="InterPro" id="IPR013825">
    <property type="entry name" value="Topo_IA_cen_sub2"/>
</dbReference>
<proteinExistence type="inferred from homology"/>
<dbReference type="AlphaFoldDB" id="A0A1Q8Y9G5"/>
<dbReference type="Gene3D" id="1.10.290.10">
    <property type="entry name" value="Topoisomerase I, domain 4"/>
    <property type="match status" value="1"/>
</dbReference>
<dbReference type="GO" id="GO:0006310">
    <property type="term" value="P:DNA recombination"/>
    <property type="evidence" value="ECO:0007669"/>
    <property type="project" value="TreeGrafter"/>
</dbReference>
<reference evidence="13 14" key="1">
    <citation type="submission" date="2017-01" db="EMBL/GenBank/DDBJ databases">
        <title>Genome sequence of Rhodoferax antarcticus ANT.BR, a psychrophilic purple nonsulfur bacterium from an Antarctic microbial mat.</title>
        <authorList>
            <person name="Baker J."/>
            <person name="Riester C."/>
            <person name="Skinner B."/>
            <person name="Newell A."/>
            <person name="Swingley W."/>
            <person name="Madigan M."/>
            <person name="Jung D."/>
            <person name="Asao M."/>
            <person name="Chen M."/>
            <person name="Loughlin P."/>
            <person name="Pan H."/>
            <person name="Lin S."/>
            <person name="Li N."/>
            <person name="Shaw J."/>
            <person name="Prado M."/>
            <person name="Sherman C."/>
            <person name="Li X."/>
            <person name="Tang J."/>
            <person name="Blankenship R."/>
            <person name="Zhao T."/>
            <person name="Touchman J."/>
            <person name="Sattley M."/>
        </authorList>
    </citation>
    <scope>NUCLEOTIDE SEQUENCE [LARGE SCALE GENOMIC DNA]</scope>
    <source>
        <strain evidence="13 14">ANT.BR</strain>
    </source>
</reference>
<feature type="compositionally biased region" description="Basic residues" evidence="11">
    <location>
        <begin position="659"/>
        <end position="676"/>
    </location>
</feature>
<dbReference type="InterPro" id="IPR013497">
    <property type="entry name" value="Topo_IA_cen"/>
</dbReference>
<dbReference type="Gene3D" id="1.10.460.10">
    <property type="entry name" value="Topoisomerase I, domain 2"/>
    <property type="match status" value="1"/>
</dbReference>
<dbReference type="GO" id="GO:0003917">
    <property type="term" value="F:DNA topoisomerase type I (single strand cut, ATP-independent) activity"/>
    <property type="evidence" value="ECO:0007669"/>
    <property type="project" value="UniProtKB-EC"/>
</dbReference>
<dbReference type="Pfam" id="PF01751">
    <property type="entry name" value="Toprim"/>
    <property type="match status" value="1"/>
</dbReference>
<accession>A0A1Q8Y9G5</accession>
<evidence type="ECO:0000259" key="12">
    <source>
        <dbReference type="PROSITE" id="PS52039"/>
    </source>
</evidence>
<evidence type="ECO:0000256" key="2">
    <source>
        <dbReference type="ARBA" id="ARBA00009446"/>
    </source>
</evidence>
<sequence>MKLIIAEKPAMGRDIAQALSGMLGQPIRADSARMCQWVGDYAIVGAQGHLFRLVDAEHYGDQFAFPWKLNTLPVLPAQFLLEPAYEKLNGKVVNSSLTQSIKRRLVAIKSLIADAHEVCHAGDPDREGQAIIDDILREFNFTGPVKRLWLHAQTNDGIIEAFKSMKDNQNYATLGLAAVARRESDWAIGINATRGYSTVWWKRGHKGLLNIGRVVTPLVGMVVQRENDITSFVPIEHYSLIATVDFGKQEPFVGEWQLGVHEGDPRFDARGKLLLDRAKAEQVQRKCTGKQARVILAEKKPLSESPPLLFSLVELQKAAARMGYSPDEVLAAAQALYEKHKLTSYPRTECQYAPESELKVADAVINAIKSNFGGQFVIPQECDTSKRSSAWDDKKLGDHFAIIPLVSSCPVGNLSRCELDVYRLVCRQYLAQFLEPYKYMQSAIEVEIDSHRFRATGRTPVSLGWRVLFGGAQKKFDSTGKVINQAVLPNIQVNDFGDVVKMDLKCAKTEPPKRFTAITLLEAMEKAYLFVTDPKVRAKLKDVEGIGTAATRSGIISKAVSTALIVEDKSNKIISYRPTPKAFGYILSLPNVLTKPDLTAWFEGKLESIKNGSLEYSRYREVLTKLVSHVLESAVSGQAYNSMPGPSDLPQPVQATSKSARKPRKSPAVKRKKVAA</sequence>
<dbReference type="SMART" id="SM00493">
    <property type="entry name" value="TOPRIM"/>
    <property type="match status" value="1"/>
</dbReference>
<keyword evidence="5" id="KW-0238">DNA-binding</keyword>
<dbReference type="Gene3D" id="3.40.50.140">
    <property type="match status" value="1"/>
</dbReference>
<dbReference type="InterPro" id="IPR023405">
    <property type="entry name" value="Topo_IA_core_domain"/>
</dbReference>
<dbReference type="Proteomes" id="UP000185911">
    <property type="component" value="Unassembled WGS sequence"/>
</dbReference>
<evidence type="ECO:0000256" key="10">
    <source>
        <dbReference type="ARBA" id="ARBA00032877"/>
    </source>
</evidence>
<dbReference type="InterPro" id="IPR000380">
    <property type="entry name" value="Topo_IA"/>
</dbReference>
<gene>
    <name evidence="13" type="ORF">BLL52_4183</name>
</gene>
<dbReference type="SMART" id="SM00436">
    <property type="entry name" value="TOP1Bc"/>
    <property type="match status" value="1"/>
</dbReference>
<evidence type="ECO:0000256" key="1">
    <source>
        <dbReference type="ARBA" id="ARBA00000213"/>
    </source>
</evidence>
<comment type="similarity">
    <text evidence="2">Belongs to the type IA topoisomerase family.</text>
</comment>
<evidence type="ECO:0000256" key="5">
    <source>
        <dbReference type="ARBA" id="ARBA00023125"/>
    </source>
</evidence>
<dbReference type="Pfam" id="PF01131">
    <property type="entry name" value="Topoisom_bac"/>
    <property type="match status" value="1"/>
</dbReference>
<feature type="domain" description="Topo IA-type catalytic" evidence="12">
    <location>
        <begin position="171"/>
        <end position="631"/>
    </location>
</feature>
<comment type="caution">
    <text evidence="13">The sequence shown here is derived from an EMBL/GenBank/DDBJ whole genome shotgun (WGS) entry which is preliminary data.</text>
</comment>
<evidence type="ECO:0000256" key="6">
    <source>
        <dbReference type="ARBA" id="ARBA00023235"/>
    </source>
</evidence>
<dbReference type="GO" id="GO:0043597">
    <property type="term" value="C:cytoplasmic replication fork"/>
    <property type="evidence" value="ECO:0007669"/>
    <property type="project" value="TreeGrafter"/>
</dbReference>
<evidence type="ECO:0000256" key="9">
    <source>
        <dbReference type="ARBA" id="ARBA00032235"/>
    </source>
</evidence>
<organism evidence="13 14">
    <name type="scientific">Rhodoferax antarcticus ANT.BR</name>
    <dbReference type="NCBI Taxonomy" id="1111071"/>
    <lineage>
        <taxon>Bacteria</taxon>
        <taxon>Pseudomonadati</taxon>
        <taxon>Pseudomonadota</taxon>
        <taxon>Betaproteobacteria</taxon>
        <taxon>Burkholderiales</taxon>
        <taxon>Comamonadaceae</taxon>
        <taxon>Rhodoferax</taxon>
    </lineage>
</organism>
<dbReference type="SUPFAM" id="SSF56712">
    <property type="entry name" value="Prokaryotic type I DNA topoisomerase"/>
    <property type="match status" value="1"/>
</dbReference>
<comment type="catalytic activity">
    <reaction evidence="1">
        <text>ATP-independent breakage of single-stranded DNA, followed by passage and rejoining.</text>
        <dbReference type="EC" id="5.6.2.1"/>
    </reaction>
</comment>
<dbReference type="InterPro" id="IPR013824">
    <property type="entry name" value="Topo_IA_cen_sub1"/>
</dbReference>
<dbReference type="InterPro" id="IPR023406">
    <property type="entry name" value="Topo_IA_AS"/>
</dbReference>
<dbReference type="Gene3D" id="2.70.20.10">
    <property type="entry name" value="Topoisomerase I, domain 3"/>
    <property type="match status" value="1"/>
</dbReference>
<dbReference type="SMART" id="SM00437">
    <property type="entry name" value="TOP1Ac"/>
    <property type="match status" value="1"/>
</dbReference>
<dbReference type="EC" id="5.6.2.1" evidence="3"/>
<keyword evidence="4" id="KW-0799">Topoisomerase</keyword>
<dbReference type="PANTHER" id="PTHR11390:SF21">
    <property type="entry name" value="DNA TOPOISOMERASE 3-ALPHA"/>
    <property type="match status" value="1"/>
</dbReference>
<evidence type="ECO:0000256" key="8">
    <source>
        <dbReference type="ARBA" id="ARBA00031985"/>
    </source>
</evidence>
<evidence type="ECO:0000256" key="3">
    <source>
        <dbReference type="ARBA" id="ARBA00012891"/>
    </source>
</evidence>
<dbReference type="PRINTS" id="PR00417">
    <property type="entry name" value="PRTPISMRASEI"/>
</dbReference>
<name>A0A1Q8Y9G5_9BURK</name>
<evidence type="ECO:0000313" key="13">
    <source>
        <dbReference type="EMBL" id="OLP04643.1"/>
    </source>
</evidence>
<dbReference type="PROSITE" id="PS00396">
    <property type="entry name" value="TOPO_IA_1"/>
    <property type="match status" value="1"/>
</dbReference>
<feature type="region of interest" description="Disordered" evidence="11">
    <location>
        <begin position="640"/>
        <end position="676"/>
    </location>
</feature>
<dbReference type="GO" id="GO:0006265">
    <property type="term" value="P:DNA topological change"/>
    <property type="evidence" value="ECO:0007669"/>
    <property type="project" value="InterPro"/>
</dbReference>
<dbReference type="InterPro" id="IPR003602">
    <property type="entry name" value="Topo_IA_DNA-bd_dom"/>
</dbReference>
<dbReference type="InterPro" id="IPR013826">
    <property type="entry name" value="Topo_IA_cen_sub3"/>
</dbReference>
<dbReference type="InterPro" id="IPR006171">
    <property type="entry name" value="TOPRIM_dom"/>
</dbReference>
<evidence type="ECO:0000256" key="4">
    <source>
        <dbReference type="ARBA" id="ARBA00023029"/>
    </source>
</evidence>
<evidence type="ECO:0000256" key="11">
    <source>
        <dbReference type="SAM" id="MobiDB-lite"/>
    </source>
</evidence>
<dbReference type="GO" id="GO:0006281">
    <property type="term" value="P:DNA repair"/>
    <property type="evidence" value="ECO:0007669"/>
    <property type="project" value="TreeGrafter"/>
</dbReference>
<dbReference type="PANTHER" id="PTHR11390">
    <property type="entry name" value="PROKARYOTIC DNA TOPOISOMERASE"/>
    <property type="match status" value="1"/>
</dbReference>
<dbReference type="InterPro" id="IPR003601">
    <property type="entry name" value="Topo_IA_2"/>
</dbReference>
<keyword evidence="14" id="KW-1185">Reference proteome</keyword>
<dbReference type="GO" id="GO:0003677">
    <property type="term" value="F:DNA binding"/>
    <property type="evidence" value="ECO:0007669"/>
    <property type="project" value="UniProtKB-KW"/>
</dbReference>
<dbReference type="RefSeq" id="WP_075588220.1">
    <property type="nucleotide sequence ID" value="NZ_MSYM01000020.1"/>
</dbReference>
<evidence type="ECO:0000256" key="7">
    <source>
        <dbReference type="ARBA" id="ARBA00030003"/>
    </source>
</evidence>
<dbReference type="EMBL" id="MSYM01000020">
    <property type="protein sequence ID" value="OLP04643.1"/>
    <property type="molecule type" value="Genomic_DNA"/>
</dbReference>